<dbReference type="AlphaFoldDB" id="A0A7G1KHB2"/>
<evidence type="ECO:0000313" key="3">
    <source>
        <dbReference type="EMBL" id="BCK54692.1"/>
    </source>
</evidence>
<reference evidence="3 4" key="1">
    <citation type="submission" date="2020-08" db="EMBL/GenBank/DDBJ databases">
        <title>Genome Sequencing of Nocardia wallacei strain FMUON74 and assembly.</title>
        <authorList>
            <person name="Toyokawa M."/>
            <person name="Uesaka K."/>
        </authorList>
    </citation>
    <scope>NUCLEOTIDE SEQUENCE [LARGE SCALE GENOMIC DNA]</scope>
    <source>
        <strain evidence="3 4">FMUON74</strain>
    </source>
</reference>
<protein>
    <submittedName>
        <fullName evidence="3">Putative lipase</fullName>
    </submittedName>
</protein>
<dbReference type="GO" id="GO:0016042">
    <property type="term" value="P:lipid catabolic process"/>
    <property type="evidence" value="ECO:0007669"/>
    <property type="project" value="InterPro"/>
</dbReference>
<organism evidence="3 4">
    <name type="scientific">Nocardia wallacei</name>
    <dbReference type="NCBI Taxonomy" id="480035"/>
    <lineage>
        <taxon>Bacteria</taxon>
        <taxon>Bacillati</taxon>
        <taxon>Actinomycetota</taxon>
        <taxon>Actinomycetes</taxon>
        <taxon>Mycobacteriales</taxon>
        <taxon>Nocardiaceae</taxon>
        <taxon>Nocardia</taxon>
    </lineage>
</organism>
<evidence type="ECO:0000256" key="1">
    <source>
        <dbReference type="SAM" id="MobiDB-lite"/>
    </source>
</evidence>
<dbReference type="GO" id="GO:0004806">
    <property type="term" value="F:triacylglycerol lipase activity"/>
    <property type="evidence" value="ECO:0007669"/>
    <property type="project" value="InterPro"/>
</dbReference>
<dbReference type="InterPro" id="IPR029058">
    <property type="entry name" value="AB_hydrolase_fold"/>
</dbReference>
<keyword evidence="2" id="KW-0732">Signal</keyword>
<dbReference type="PANTHER" id="PTHR34853">
    <property type="match status" value="1"/>
</dbReference>
<dbReference type="RefSeq" id="WP_187687913.1">
    <property type="nucleotide sequence ID" value="NZ_AP023396.1"/>
</dbReference>
<feature type="compositionally biased region" description="Pro residues" evidence="1">
    <location>
        <begin position="25"/>
        <end position="36"/>
    </location>
</feature>
<feature type="region of interest" description="Disordered" evidence="1">
    <location>
        <begin position="24"/>
        <end position="68"/>
    </location>
</feature>
<dbReference type="KEGG" id="nwl:NWFMUON74_24640"/>
<dbReference type="Proteomes" id="UP000516173">
    <property type="component" value="Chromosome"/>
</dbReference>
<keyword evidence="4" id="KW-1185">Reference proteome</keyword>
<dbReference type="PANTHER" id="PTHR34853:SF1">
    <property type="entry name" value="LIPASE 5"/>
    <property type="match status" value="1"/>
</dbReference>
<dbReference type="SUPFAM" id="SSF53474">
    <property type="entry name" value="alpha/beta-Hydrolases"/>
    <property type="match status" value="1"/>
</dbReference>
<evidence type="ECO:0000256" key="2">
    <source>
        <dbReference type="SAM" id="SignalP"/>
    </source>
</evidence>
<dbReference type="Pfam" id="PF03583">
    <property type="entry name" value="LIP"/>
    <property type="match status" value="1"/>
</dbReference>
<proteinExistence type="predicted"/>
<gene>
    <name evidence="3" type="ORF">NWFMUON74_24640</name>
</gene>
<name>A0A7G1KHB2_9NOCA</name>
<feature type="compositionally biased region" description="Pro residues" evidence="1">
    <location>
        <begin position="47"/>
        <end position="59"/>
    </location>
</feature>
<accession>A0A7G1KHB2</accession>
<evidence type="ECO:0000313" key="4">
    <source>
        <dbReference type="Proteomes" id="UP000516173"/>
    </source>
</evidence>
<dbReference type="Gene3D" id="1.10.260.130">
    <property type="match status" value="1"/>
</dbReference>
<feature type="chain" id="PRO_5028921589" evidence="2">
    <location>
        <begin position="26"/>
        <end position="454"/>
    </location>
</feature>
<dbReference type="Gene3D" id="3.40.50.1820">
    <property type="entry name" value="alpha/beta hydrolase"/>
    <property type="match status" value="1"/>
</dbReference>
<dbReference type="EMBL" id="AP023396">
    <property type="protein sequence ID" value="BCK54692.1"/>
    <property type="molecule type" value="Genomic_DNA"/>
</dbReference>
<feature type="signal peptide" evidence="2">
    <location>
        <begin position="1"/>
        <end position="25"/>
    </location>
</feature>
<dbReference type="InterPro" id="IPR005152">
    <property type="entry name" value="Lipase_secreted"/>
</dbReference>
<sequence length="454" mass="47652">MKTLLAVLATVLVSTAVLATHPATAAPPPPAAPGPSPLQEWIDNTIPAPPLDPAPPAAPTPQHLTSDDQTTLWKSVLSTPTGDPTFDTWPTGLDTLTPGHIIETRDVTATAATLVNAPIARALLVKYRSTSATGTPSFGTATFLVPAVAWPGPDPRPVRVDTMPINALGLQCTPGYTIAHGRRDNNGINVFLPGVADALNKGQAILVPDHEGPLVAYAEPTVAGHMTLDAMRAVRSLFPEEFGASRFAVAGYSGGSIASYATAMLLPEYAPELADVLVGASVGGLVTDYGAVAHVFNGRSASGILLSVSLAISREHPEMLQYMNNLARWVATSPLKNICGEADGPLGAVGIPMEVATNIDQPLESDIAEHIERLTDLTDRTSAVPLYIYHGADDFWIPIQGPRQMYQRQCALGVAAQFRTVPGEHVSAMLNGGAGSTDWIDARLRGEPAPNECA</sequence>
<dbReference type="GeneID" id="80351746"/>